<name>A0ABP5LG32_9MICC</name>
<reference evidence="2" key="1">
    <citation type="journal article" date="2019" name="Int. J. Syst. Evol. Microbiol.">
        <title>The Global Catalogue of Microorganisms (GCM) 10K type strain sequencing project: providing services to taxonomists for standard genome sequencing and annotation.</title>
        <authorList>
            <consortium name="The Broad Institute Genomics Platform"/>
            <consortium name="The Broad Institute Genome Sequencing Center for Infectious Disease"/>
            <person name="Wu L."/>
            <person name="Ma J."/>
        </authorList>
    </citation>
    <scope>NUCLEOTIDE SEQUENCE [LARGE SCALE GENOMIC DNA]</scope>
    <source>
        <strain evidence="2">JCM 15921</strain>
    </source>
</reference>
<evidence type="ECO:0000313" key="2">
    <source>
        <dbReference type="Proteomes" id="UP001500102"/>
    </source>
</evidence>
<comment type="caution">
    <text evidence="1">The sequence shown here is derived from an EMBL/GenBank/DDBJ whole genome shotgun (WGS) entry which is preliminary data.</text>
</comment>
<dbReference type="Proteomes" id="UP001500102">
    <property type="component" value="Unassembled WGS sequence"/>
</dbReference>
<organism evidence="1 2">
    <name type="scientific">Arthrobacter humicola</name>
    <dbReference type="NCBI Taxonomy" id="409291"/>
    <lineage>
        <taxon>Bacteria</taxon>
        <taxon>Bacillati</taxon>
        <taxon>Actinomycetota</taxon>
        <taxon>Actinomycetes</taxon>
        <taxon>Micrococcales</taxon>
        <taxon>Micrococcaceae</taxon>
        <taxon>Arthrobacter</taxon>
    </lineage>
</organism>
<gene>
    <name evidence="1" type="ORF">GCM10009825_38870</name>
</gene>
<keyword evidence="2" id="KW-1185">Reference proteome</keyword>
<sequence>MFSDESSAQSYIHTLQAKLPECAMFSTPQNTPFTISPQNIAGLPDGAIAWTATASTTDTIIVFPVKNTVVRISGMGVSQKDLVAAARLAFQKIAASTLS</sequence>
<protein>
    <submittedName>
        <fullName evidence="1">Uncharacterized protein</fullName>
    </submittedName>
</protein>
<evidence type="ECO:0000313" key="1">
    <source>
        <dbReference type="EMBL" id="GAA2145809.1"/>
    </source>
</evidence>
<dbReference type="EMBL" id="BAAAQB010000041">
    <property type="protein sequence ID" value="GAA2145809.1"/>
    <property type="molecule type" value="Genomic_DNA"/>
</dbReference>
<accession>A0ABP5LG32</accession>
<proteinExistence type="predicted"/>